<keyword evidence="3" id="KW-1185">Reference proteome</keyword>
<dbReference type="EMBL" id="BOMG01000071">
    <property type="protein sequence ID" value="GID57363.1"/>
    <property type="molecule type" value="Genomic_DNA"/>
</dbReference>
<evidence type="ECO:0000313" key="2">
    <source>
        <dbReference type="EMBL" id="GID57363.1"/>
    </source>
</evidence>
<gene>
    <name evidence="2" type="ORF">Aco03nite_057670</name>
</gene>
<evidence type="ECO:0000256" key="1">
    <source>
        <dbReference type="SAM" id="SignalP"/>
    </source>
</evidence>
<feature type="signal peptide" evidence="1">
    <location>
        <begin position="1"/>
        <end position="25"/>
    </location>
</feature>
<dbReference type="Proteomes" id="UP000612282">
    <property type="component" value="Unassembled WGS sequence"/>
</dbReference>
<dbReference type="RefSeq" id="WP_203800058.1">
    <property type="nucleotide sequence ID" value="NZ_BAAAQE010000092.1"/>
</dbReference>
<evidence type="ECO:0000313" key="3">
    <source>
        <dbReference type="Proteomes" id="UP000612282"/>
    </source>
</evidence>
<dbReference type="InterPro" id="IPR006311">
    <property type="entry name" value="TAT_signal"/>
</dbReference>
<protein>
    <recommendedName>
        <fullName evidence="4">Lipoprotein</fullName>
    </recommendedName>
</protein>
<accession>A0ABQ3XFW4</accession>
<reference evidence="2 3" key="1">
    <citation type="submission" date="2021-01" db="EMBL/GenBank/DDBJ databases">
        <title>Whole genome shotgun sequence of Actinoplanes couchii NBRC 106145.</title>
        <authorList>
            <person name="Komaki H."/>
            <person name="Tamura T."/>
        </authorList>
    </citation>
    <scope>NUCLEOTIDE SEQUENCE [LARGE SCALE GENOMIC DNA]</scope>
    <source>
        <strain evidence="2 3">NBRC 106145</strain>
    </source>
</reference>
<name>A0ABQ3XFW4_9ACTN</name>
<feature type="chain" id="PRO_5047400594" description="Lipoprotein" evidence="1">
    <location>
        <begin position="26"/>
        <end position="280"/>
    </location>
</feature>
<sequence length="280" mass="28987">MTENTLSRRRLLSTGLAAFALLNTAACTEKEPAGEKTDGAAEMLRAATTDLTGATTAVHWTGSFPSASPNRSGAYTADVAVAGTGALLGTLVFSGQTAEVMSLAGHTMLRAGNLFWSHGGADASRLGHFRGRWIVMHPGYLGFDLAARLQPAALLGGTAPGAAVTSGATTAEGSEVRWQDVTYLVAADRSGLVRVTTAGTAESPARLDLRPAALGDDDRAELFSRLRVEAVQLLEARGFGTTKDFAGQVPPAFTGDELSAIVADLDRDRAALRASATIPS</sequence>
<comment type="caution">
    <text evidence="2">The sequence shown here is derived from an EMBL/GenBank/DDBJ whole genome shotgun (WGS) entry which is preliminary data.</text>
</comment>
<dbReference type="PROSITE" id="PS51318">
    <property type="entry name" value="TAT"/>
    <property type="match status" value="1"/>
</dbReference>
<keyword evidence="1" id="KW-0732">Signal</keyword>
<evidence type="ECO:0008006" key="4">
    <source>
        <dbReference type="Google" id="ProtNLM"/>
    </source>
</evidence>
<organism evidence="2 3">
    <name type="scientific">Actinoplanes couchii</name>
    <dbReference type="NCBI Taxonomy" id="403638"/>
    <lineage>
        <taxon>Bacteria</taxon>
        <taxon>Bacillati</taxon>
        <taxon>Actinomycetota</taxon>
        <taxon>Actinomycetes</taxon>
        <taxon>Micromonosporales</taxon>
        <taxon>Micromonosporaceae</taxon>
        <taxon>Actinoplanes</taxon>
    </lineage>
</organism>
<proteinExistence type="predicted"/>